<evidence type="ECO:0000256" key="4">
    <source>
        <dbReference type="ARBA" id="ARBA00022532"/>
    </source>
</evidence>
<dbReference type="GO" id="GO:0006099">
    <property type="term" value="P:tricarboxylic acid cycle"/>
    <property type="evidence" value="ECO:0007669"/>
    <property type="project" value="UniProtKB-KW"/>
</dbReference>
<keyword evidence="7" id="KW-0521">NADP</keyword>
<keyword evidence="5" id="KW-0479">Metal-binding</keyword>
<reference evidence="11 12" key="1">
    <citation type="submission" date="2015-05" db="EMBL/GenBank/DDBJ databases">
        <title>Genome sequencing and analysis of members of genus Stenotrophomonas.</title>
        <authorList>
            <person name="Patil P.P."/>
            <person name="Midha S."/>
            <person name="Patil P.B."/>
        </authorList>
    </citation>
    <scope>NUCLEOTIDE SEQUENCE [LARGE SCALE GENOMIC DNA]</scope>
    <source>
        <strain evidence="11 12">DSM 21508</strain>
    </source>
</reference>
<evidence type="ECO:0000256" key="9">
    <source>
        <dbReference type="ARBA" id="ARBA00023554"/>
    </source>
</evidence>
<dbReference type="GO" id="GO:0006097">
    <property type="term" value="P:glyoxylate cycle"/>
    <property type="evidence" value="ECO:0007669"/>
    <property type="project" value="UniProtKB-KW"/>
</dbReference>
<dbReference type="GO" id="GO:0046872">
    <property type="term" value="F:metal ion binding"/>
    <property type="evidence" value="ECO:0007669"/>
    <property type="project" value="UniProtKB-KW"/>
</dbReference>
<dbReference type="RefSeq" id="WP_161809884.1">
    <property type="nucleotide sequence ID" value="NZ_LDJK01000130.1"/>
</dbReference>
<evidence type="ECO:0000256" key="7">
    <source>
        <dbReference type="ARBA" id="ARBA00022857"/>
    </source>
</evidence>
<dbReference type="EC" id="1.1.1.42" evidence="2"/>
<keyword evidence="4" id="KW-0816">Tricarboxylic acid cycle</keyword>
<dbReference type="SUPFAM" id="SSF53659">
    <property type="entry name" value="Isocitrate/Isopropylmalate dehydrogenase-like"/>
    <property type="match status" value="1"/>
</dbReference>
<name>A0A0R0C4A1_9GAMM</name>
<evidence type="ECO:0000256" key="1">
    <source>
        <dbReference type="ARBA" id="ARBA00001946"/>
    </source>
</evidence>
<keyword evidence="12" id="KW-1185">Reference proteome</keyword>
<keyword evidence="8 11" id="KW-0560">Oxidoreductase</keyword>
<comment type="cofactor">
    <cofactor evidence="1">
        <name>Mg(2+)</name>
        <dbReference type="ChEBI" id="CHEBI:18420"/>
    </cofactor>
</comment>
<keyword evidence="6" id="KW-0460">Magnesium</keyword>
<organism evidence="11 12">
    <name type="scientific">Stenotrophomonas chelatiphaga</name>
    <dbReference type="NCBI Taxonomy" id="517011"/>
    <lineage>
        <taxon>Bacteria</taxon>
        <taxon>Pseudomonadati</taxon>
        <taxon>Pseudomonadota</taxon>
        <taxon>Gammaproteobacteria</taxon>
        <taxon>Lysobacterales</taxon>
        <taxon>Lysobacteraceae</taxon>
        <taxon>Stenotrophomonas</taxon>
    </lineage>
</organism>
<dbReference type="Pfam" id="PF03971">
    <property type="entry name" value="IDH"/>
    <property type="match status" value="1"/>
</dbReference>
<accession>A0A0R0C4A1</accession>
<evidence type="ECO:0000256" key="3">
    <source>
        <dbReference type="ARBA" id="ARBA00022435"/>
    </source>
</evidence>
<comment type="similarity">
    <text evidence="10">Belongs to the monomeric-type IDH family.</text>
</comment>
<evidence type="ECO:0000256" key="6">
    <source>
        <dbReference type="ARBA" id="ARBA00022842"/>
    </source>
</evidence>
<feature type="non-terminal residue" evidence="11">
    <location>
        <position position="1"/>
    </location>
</feature>
<dbReference type="PANTHER" id="PTHR36999:SF1">
    <property type="entry name" value="ISOCITRATE DEHYDROGENASE (NADP(+))"/>
    <property type="match status" value="1"/>
</dbReference>
<dbReference type="AlphaFoldDB" id="A0A0R0C4A1"/>
<comment type="caution">
    <text evidence="11">The sequence shown here is derived from an EMBL/GenBank/DDBJ whole genome shotgun (WGS) entry which is preliminary data.</text>
</comment>
<evidence type="ECO:0000256" key="2">
    <source>
        <dbReference type="ARBA" id="ARBA00013013"/>
    </source>
</evidence>
<dbReference type="PANTHER" id="PTHR36999">
    <property type="entry name" value="ISOCITRATE DEHYDROGENASE [NADP]"/>
    <property type="match status" value="1"/>
</dbReference>
<evidence type="ECO:0000313" key="12">
    <source>
        <dbReference type="Proteomes" id="UP000051386"/>
    </source>
</evidence>
<protein>
    <recommendedName>
        <fullName evidence="2">isocitrate dehydrogenase (NADP(+))</fullName>
        <ecNumber evidence="2">1.1.1.42</ecNumber>
    </recommendedName>
</protein>
<sequence>PNVGLMAQKAEEYGSHDKTFQIAADGVVKVTDDAGKVVFEHAVEAGDIWRMCQTKDAPIQDWVKLAVERSRLSGTPAVFWLDAGRAHDAQVISKVETYLKDHDTNGLDIRILPPVEATAFSLDRIRKGEDTISVTGNVLRDYLTDLFPIMELGTSAKMLSIVPLMAGGGLFETGAGGSAPKHVQQFVEEDYLRWDSLGEFLALAASLEHLGNRYDNAAARVLAKALDVANGEFLDNDKSPSRKLGGIDNRGSHFYLTLYWAQALAA</sequence>
<gene>
    <name evidence="11" type="ORF">ABB28_17500</name>
</gene>
<comment type="catalytic activity">
    <reaction evidence="9">
        <text>D-threo-isocitrate + NADP(+) = 2-oxoglutarate + CO2 + NADPH</text>
        <dbReference type="Rhea" id="RHEA:19629"/>
        <dbReference type="ChEBI" id="CHEBI:15562"/>
        <dbReference type="ChEBI" id="CHEBI:16526"/>
        <dbReference type="ChEBI" id="CHEBI:16810"/>
        <dbReference type="ChEBI" id="CHEBI:57783"/>
        <dbReference type="ChEBI" id="CHEBI:58349"/>
        <dbReference type="EC" id="1.1.1.42"/>
    </reaction>
</comment>
<keyword evidence="3" id="KW-0329">Glyoxylate bypass</keyword>
<evidence type="ECO:0000313" key="11">
    <source>
        <dbReference type="EMBL" id="KRG64605.1"/>
    </source>
</evidence>
<dbReference type="Proteomes" id="UP000051386">
    <property type="component" value="Unassembled WGS sequence"/>
</dbReference>
<dbReference type="EMBL" id="LDJK01000130">
    <property type="protein sequence ID" value="KRG64605.1"/>
    <property type="molecule type" value="Genomic_DNA"/>
</dbReference>
<feature type="non-terminal residue" evidence="11">
    <location>
        <position position="266"/>
    </location>
</feature>
<evidence type="ECO:0000256" key="8">
    <source>
        <dbReference type="ARBA" id="ARBA00023002"/>
    </source>
</evidence>
<proteinExistence type="inferred from homology"/>
<evidence type="ECO:0000256" key="10">
    <source>
        <dbReference type="ARBA" id="ARBA00046318"/>
    </source>
</evidence>
<evidence type="ECO:0000256" key="5">
    <source>
        <dbReference type="ARBA" id="ARBA00022723"/>
    </source>
</evidence>
<dbReference type="InterPro" id="IPR004436">
    <property type="entry name" value="Isocitrate_DH_NADP_mono"/>
</dbReference>
<dbReference type="GO" id="GO:0004450">
    <property type="term" value="F:isocitrate dehydrogenase (NADP+) activity"/>
    <property type="evidence" value="ECO:0007669"/>
    <property type="project" value="UniProtKB-EC"/>
</dbReference>